<dbReference type="GO" id="GO:0032259">
    <property type="term" value="P:methylation"/>
    <property type="evidence" value="ECO:0007669"/>
    <property type="project" value="UniProtKB-KW"/>
</dbReference>
<dbReference type="GO" id="GO:0008270">
    <property type="term" value="F:zinc ion binding"/>
    <property type="evidence" value="ECO:0007669"/>
    <property type="project" value="InterPro"/>
</dbReference>
<dbReference type="KEGG" id="ctp:CTRG_03154"/>
<protein>
    <recommendedName>
        <fullName evidence="6">Hcy-binding domain-containing protein</fullName>
    </recommendedName>
</protein>
<keyword evidence="2 5" id="KW-0808">Transferase</keyword>
<dbReference type="eggNOG" id="KOG1579">
    <property type="taxonomic scope" value="Eukaryota"/>
</dbReference>
<reference evidence="7 8" key="1">
    <citation type="journal article" date="2009" name="Nature">
        <title>Evolution of pathogenicity and sexual reproduction in eight Candida genomes.</title>
        <authorList>
            <person name="Butler G."/>
            <person name="Rasmussen M.D."/>
            <person name="Lin M.F."/>
            <person name="Santos M.A."/>
            <person name="Sakthikumar S."/>
            <person name="Munro C.A."/>
            <person name="Rheinbay E."/>
            <person name="Grabherr M."/>
            <person name="Forche A."/>
            <person name="Reedy J.L."/>
            <person name="Agrafioti I."/>
            <person name="Arnaud M.B."/>
            <person name="Bates S."/>
            <person name="Brown A.J."/>
            <person name="Brunke S."/>
            <person name="Costanzo M.C."/>
            <person name="Fitzpatrick D.A."/>
            <person name="de Groot P.W."/>
            <person name="Harris D."/>
            <person name="Hoyer L.L."/>
            <person name="Hube B."/>
            <person name="Klis F.M."/>
            <person name="Kodira C."/>
            <person name="Lennard N."/>
            <person name="Logue M.E."/>
            <person name="Martin R."/>
            <person name="Neiman A.M."/>
            <person name="Nikolaou E."/>
            <person name="Quail M.A."/>
            <person name="Quinn J."/>
            <person name="Santos M.C."/>
            <person name="Schmitzberger F.F."/>
            <person name="Sherlock G."/>
            <person name="Shah P."/>
            <person name="Silverstein K.A."/>
            <person name="Skrzypek M.S."/>
            <person name="Soll D."/>
            <person name="Staggs R."/>
            <person name="Stansfield I."/>
            <person name="Stumpf M.P."/>
            <person name="Sudbery P.E."/>
            <person name="Srikantha T."/>
            <person name="Zeng Q."/>
            <person name="Berman J."/>
            <person name="Berriman M."/>
            <person name="Heitman J."/>
            <person name="Gow N.A."/>
            <person name="Lorenz M.C."/>
            <person name="Birren B.W."/>
            <person name="Kellis M."/>
            <person name="Cuomo C.A."/>
        </authorList>
    </citation>
    <scope>NUCLEOTIDE SEQUENCE [LARGE SCALE GENOMIC DNA]</scope>
    <source>
        <strain evidence="8">ATCC MYA-3404 / T1</strain>
    </source>
</reference>
<sequence>MGHFKEIFQQKKLVIDGALGTELERLLPSSSASLPSNSPLWSGQALINNPELVEQVHLDYINAGADIIITSTYQTSYASLNKYAGYDMKKSVELWNSALGAAKNAVNRSGRSDVIIAGSIGPYATVLANGSEYSGDYQGATYDDLVEYHTPLFEFYDNSDVDVICIETIPNFTELKVVIDMMKKYTKKEYFIAVNPQTANALSDGTTLDKVAEVFKTIEDTSRFLGVGINCTNYDLVNDILKYFTDFPVLIYPNMGFVYDTETHKFVPEANHELSWENAVKKWLNSDNVRAVGGCCSTGPSEISIVAKVLKH</sequence>
<dbReference type="InterPro" id="IPR051486">
    <property type="entry name" value="Hcy_S-methyltransferase"/>
</dbReference>
<evidence type="ECO:0000256" key="1">
    <source>
        <dbReference type="ARBA" id="ARBA00022603"/>
    </source>
</evidence>
<keyword evidence="1 5" id="KW-0489">Methyltransferase</keyword>
<keyword evidence="3 5" id="KW-0479">Metal-binding</keyword>
<organism evidence="7 8">
    <name type="scientific">Candida tropicalis (strain ATCC MYA-3404 / T1)</name>
    <name type="common">Yeast</name>
    <dbReference type="NCBI Taxonomy" id="294747"/>
    <lineage>
        <taxon>Eukaryota</taxon>
        <taxon>Fungi</taxon>
        <taxon>Dikarya</taxon>
        <taxon>Ascomycota</taxon>
        <taxon>Saccharomycotina</taxon>
        <taxon>Pichiomycetes</taxon>
        <taxon>Debaryomycetaceae</taxon>
        <taxon>Candida/Lodderomyces clade</taxon>
        <taxon>Candida</taxon>
    </lineage>
</organism>
<dbReference type="InterPro" id="IPR003726">
    <property type="entry name" value="HCY_dom"/>
</dbReference>
<evidence type="ECO:0000256" key="3">
    <source>
        <dbReference type="ARBA" id="ARBA00022723"/>
    </source>
</evidence>
<evidence type="ECO:0000313" key="7">
    <source>
        <dbReference type="EMBL" id="EER32729.1"/>
    </source>
</evidence>
<feature type="domain" description="Hcy-binding" evidence="6">
    <location>
        <begin position="1"/>
        <end position="310"/>
    </location>
</feature>
<dbReference type="PANTHER" id="PTHR46015:SF1">
    <property type="entry name" value="HOMOCYSTEINE S-METHYLTRANSFERASE-LIKE ISOFORM 1"/>
    <property type="match status" value="1"/>
</dbReference>
<feature type="binding site" evidence="5">
    <location>
        <position position="231"/>
    </location>
    <ligand>
        <name>Zn(2+)</name>
        <dbReference type="ChEBI" id="CHEBI:29105"/>
    </ligand>
</feature>
<evidence type="ECO:0000256" key="4">
    <source>
        <dbReference type="ARBA" id="ARBA00022833"/>
    </source>
</evidence>
<dbReference type="NCBIfam" id="NF007020">
    <property type="entry name" value="PRK09485.1"/>
    <property type="match status" value="1"/>
</dbReference>
<evidence type="ECO:0000259" key="6">
    <source>
        <dbReference type="PROSITE" id="PS50970"/>
    </source>
</evidence>
<dbReference type="PANTHER" id="PTHR46015">
    <property type="entry name" value="ZGC:172121"/>
    <property type="match status" value="1"/>
</dbReference>
<accession>C5MAR2</accession>
<dbReference type="VEuPathDB" id="FungiDB:CTRG_03154"/>
<dbReference type="SUPFAM" id="SSF82282">
    <property type="entry name" value="Homocysteine S-methyltransferase"/>
    <property type="match status" value="1"/>
</dbReference>
<dbReference type="GeneID" id="8299782"/>
<dbReference type="Proteomes" id="UP000002037">
    <property type="component" value="Unassembled WGS sequence"/>
</dbReference>
<name>C5MAR2_CANTT</name>
<dbReference type="Pfam" id="PF02574">
    <property type="entry name" value="S-methyl_trans"/>
    <property type="match status" value="1"/>
</dbReference>
<gene>
    <name evidence="7" type="ORF">CTRG_03154</name>
</gene>
<dbReference type="GO" id="GO:0033528">
    <property type="term" value="P:S-methylmethionine cycle"/>
    <property type="evidence" value="ECO:0007669"/>
    <property type="project" value="TreeGrafter"/>
</dbReference>
<keyword evidence="8" id="KW-1185">Reference proteome</keyword>
<dbReference type="PIRSF" id="PIRSF037505">
    <property type="entry name" value="Betaine_HMT"/>
    <property type="match status" value="1"/>
</dbReference>
<comment type="cofactor">
    <cofactor evidence="5">
        <name>Zn(2+)</name>
        <dbReference type="ChEBI" id="CHEBI:29105"/>
    </cofactor>
</comment>
<dbReference type="HOGENOM" id="CLU_004914_3_2_1"/>
<evidence type="ECO:0000313" key="8">
    <source>
        <dbReference type="Proteomes" id="UP000002037"/>
    </source>
</evidence>
<dbReference type="InterPro" id="IPR017226">
    <property type="entry name" value="BHMT-like"/>
</dbReference>
<dbReference type="InterPro" id="IPR036589">
    <property type="entry name" value="HCY_dom_sf"/>
</dbReference>
<dbReference type="OrthoDB" id="261426at2759"/>
<dbReference type="RefSeq" id="XP_002548857.1">
    <property type="nucleotide sequence ID" value="XM_002548811.1"/>
</dbReference>
<proteinExistence type="predicted"/>
<dbReference type="STRING" id="294747.C5MAR2"/>
<dbReference type="PROSITE" id="PS50970">
    <property type="entry name" value="HCY"/>
    <property type="match status" value="1"/>
</dbReference>
<dbReference type="AlphaFoldDB" id="C5MAR2"/>
<dbReference type="GO" id="GO:0009086">
    <property type="term" value="P:methionine biosynthetic process"/>
    <property type="evidence" value="ECO:0007669"/>
    <property type="project" value="InterPro"/>
</dbReference>
<feature type="binding site" evidence="5">
    <location>
        <position position="296"/>
    </location>
    <ligand>
        <name>Zn(2+)</name>
        <dbReference type="ChEBI" id="CHEBI:29105"/>
    </ligand>
</feature>
<keyword evidence="4 5" id="KW-0862">Zinc</keyword>
<dbReference type="EMBL" id="GG692398">
    <property type="protein sequence ID" value="EER32729.1"/>
    <property type="molecule type" value="Genomic_DNA"/>
</dbReference>
<evidence type="ECO:0000256" key="5">
    <source>
        <dbReference type="PROSITE-ProRule" id="PRU00333"/>
    </source>
</evidence>
<feature type="binding site" evidence="5">
    <location>
        <position position="295"/>
    </location>
    <ligand>
        <name>Zn(2+)</name>
        <dbReference type="ChEBI" id="CHEBI:29105"/>
    </ligand>
</feature>
<dbReference type="Gene3D" id="3.20.20.330">
    <property type="entry name" value="Homocysteine-binding-like domain"/>
    <property type="match status" value="1"/>
</dbReference>
<dbReference type="GO" id="GO:0008898">
    <property type="term" value="F:S-adenosylmethionine-homocysteine S-methyltransferase activity"/>
    <property type="evidence" value="ECO:0007669"/>
    <property type="project" value="TreeGrafter"/>
</dbReference>
<evidence type="ECO:0000256" key="2">
    <source>
        <dbReference type="ARBA" id="ARBA00022679"/>
    </source>
</evidence>